<feature type="active site" description="Proton acceptor" evidence="9">
    <location>
        <position position="8"/>
    </location>
</feature>
<gene>
    <name evidence="9" type="primary">hisA</name>
    <name evidence="11" type="ORF">OEW28_07765</name>
</gene>
<sequence>MIIYPTIELQNGRCVSLPRGNMSEAAIWHVDPVEKAQEFAHAGAEWMHVTDFDAVAGDSQNRDLVLRIIREAGIPVQLGGGFRSRDRIEEWIDLGAGRIVVGTLAAQNPHLVKELANRHVDQIVLAVDVWQGQVMVEGWKAQSAYTAEGFINAFADTPFAGIIVTDIAADIEGADAALGMIEGIARSTRVPVIASGIVRTLDDISRLKLLGDVSGAIVGRALFNRTVDLAEALVEARPTRQQAAEFI</sequence>
<dbReference type="InterPro" id="IPR013785">
    <property type="entry name" value="Aldolase_TIM"/>
</dbReference>
<evidence type="ECO:0000313" key="12">
    <source>
        <dbReference type="Proteomes" id="UP001652542"/>
    </source>
</evidence>
<dbReference type="EMBL" id="JAOWKY010000001">
    <property type="protein sequence ID" value="MCV2868522.1"/>
    <property type="molecule type" value="Genomic_DNA"/>
</dbReference>
<feature type="active site" description="Proton donor" evidence="9">
    <location>
        <position position="128"/>
    </location>
</feature>
<comment type="catalytic activity">
    <reaction evidence="1 9">
        <text>1-(5-phospho-beta-D-ribosyl)-5-[(5-phospho-beta-D-ribosylamino)methylideneamino]imidazole-4-carboxamide = 5-[(5-phospho-1-deoxy-D-ribulos-1-ylimino)methylamino]-1-(5-phospho-beta-D-ribosyl)imidazole-4-carboxamide</text>
        <dbReference type="Rhea" id="RHEA:15469"/>
        <dbReference type="ChEBI" id="CHEBI:58435"/>
        <dbReference type="ChEBI" id="CHEBI:58525"/>
        <dbReference type="EC" id="5.3.1.16"/>
    </reaction>
</comment>
<keyword evidence="8 9" id="KW-0413">Isomerase</keyword>
<dbReference type="InterPro" id="IPR006062">
    <property type="entry name" value="His_biosynth"/>
</dbReference>
<evidence type="ECO:0000256" key="7">
    <source>
        <dbReference type="ARBA" id="ARBA00023102"/>
    </source>
</evidence>
<evidence type="ECO:0000256" key="8">
    <source>
        <dbReference type="ARBA" id="ARBA00023235"/>
    </source>
</evidence>
<dbReference type="PANTHER" id="PTHR43090">
    <property type="entry name" value="1-(5-PHOSPHORIBOSYL)-5-[(5-PHOSPHORIBOSYLAMINO)METHYLIDENEAMINO] IMIDAZOLE-4-CARBOXAMIDE ISOMERASE"/>
    <property type="match status" value="1"/>
</dbReference>
<name>A0ABT2ZBX6_9RHOB</name>
<dbReference type="Pfam" id="PF00977">
    <property type="entry name" value="His_biosynth"/>
    <property type="match status" value="1"/>
</dbReference>
<comment type="similarity">
    <text evidence="4 9 10">Belongs to the HisA/HisF family.</text>
</comment>
<dbReference type="GO" id="GO:0016853">
    <property type="term" value="F:isomerase activity"/>
    <property type="evidence" value="ECO:0007669"/>
    <property type="project" value="UniProtKB-KW"/>
</dbReference>
<dbReference type="EC" id="5.3.1.16" evidence="9"/>
<comment type="subcellular location">
    <subcellularLocation>
        <location evidence="2 9">Cytoplasm</location>
    </subcellularLocation>
</comment>
<comment type="caution">
    <text evidence="11">The sequence shown here is derived from an EMBL/GenBank/DDBJ whole genome shotgun (WGS) entry which is preliminary data.</text>
</comment>
<dbReference type="Proteomes" id="UP001652542">
    <property type="component" value="Unassembled WGS sequence"/>
</dbReference>
<keyword evidence="12" id="KW-1185">Reference proteome</keyword>
<dbReference type="CDD" id="cd04732">
    <property type="entry name" value="HisA"/>
    <property type="match status" value="1"/>
</dbReference>
<reference evidence="11 12" key="1">
    <citation type="submission" date="2022-10" db="EMBL/GenBank/DDBJ databases">
        <title>Defluviimonas sp. nov., isolated from ocean surface water.</title>
        <authorList>
            <person name="He W."/>
            <person name="Wang L."/>
            <person name="Zhang D.-F."/>
        </authorList>
    </citation>
    <scope>NUCLEOTIDE SEQUENCE [LARGE SCALE GENOMIC DNA]</scope>
    <source>
        <strain evidence="11 12">WL0002</strain>
    </source>
</reference>
<protein>
    <recommendedName>
        <fullName evidence="9">1-(5-phosphoribosyl)-5-[(5-phosphoribosylamino)methylideneamino] imidazole-4-carboxamide isomerase</fullName>
        <ecNumber evidence="9">5.3.1.16</ecNumber>
    </recommendedName>
    <alternativeName>
        <fullName evidence="9">Phosphoribosylformimino-5-aminoimidazole carboxamide ribotide isomerase</fullName>
    </alternativeName>
</protein>
<evidence type="ECO:0000256" key="4">
    <source>
        <dbReference type="ARBA" id="ARBA00009667"/>
    </source>
</evidence>
<keyword evidence="5 9" id="KW-0963">Cytoplasm</keyword>
<dbReference type="PANTHER" id="PTHR43090:SF2">
    <property type="entry name" value="1-(5-PHOSPHORIBOSYL)-5-[(5-PHOSPHORIBOSYLAMINO)METHYLIDENEAMINO] IMIDAZOLE-4-CARBOXAMIDE ISOMERASE"/>
    <property type="match status" value="1"/>
</dbReference>
<evidence type="ECO:0000256" key="1">
    <source>
        <dbReference type="ARBA" id="ARBA00000901"/>
    </source>
</evidence>
<evidence type="ECO:0000256" key="10">
    <source>
        <dbReference type="RuleBase" id="RU003657"/>
    </source>
</evidence>
<evidence type="ECO:0000256" key="6">
    <source>
        <dbReference type="ARBA" id="ARBA00022605"/>
    </source>
</evidence>
<evidence type="ECO:0000256" key="2">
    <source>
        <dbReference type="ARBA" id="ARBA00004496"/>
    </source>
</evidence>
<dbReference type="InterPro" id="IPR011060">
    <property type="entry name" value="RibuloseP-bd_barrel"/>
</dbReference>
<keyword evidence="7 9" id="KW-0368">Histidine biosynthesis</keyword>
<proteinExistence type="inferred from homology"/>
<dbReference type="SUPFAM" id="SSF51366">
    <property type="entry name" value="Ribulose-phoshate binding barrel"/>
    <property type="match status" value="1"/>
</dbReference>
<dbReference type="InterPro" id="IPR044524">
    <property type="entry name" value="Isoase_HisA-like"/>
</dbReference>
<dbReference type="InterPro" id="IPR023016">
    <property type="entry name" value="HisA/PriA"/>
</dbReference>
<dbReference type="Gene3D" id="3.20.20.70">
    <property type="entry name" value="Aldolase class I"/>
    <property type="match status" value="1"/>
</dbReference>
<evidence type="ECO:0000256" key="5">
    <source>
        <dbReference type="ARBA" id="ARBA00022490"/>
    </source>
</evidence>
<evidence type="ECO:0000256" key="9">
    <source>
        <dbReference type="HAMAP-Rule" id="MF_01014"/>
    </source>
</evidence>
<evidence type="ECO:0000256" key="3">
    <source>
        <dbReference type="ARBA" id="ARBA00005133"/>
    </source>
</evidence>
<organism evidence="11 12">
    <name type="scientific">Albidovulum marisflavi</name>
    <dbReference type="NCBI Taxonomy" id="2984159"/>
    <lineage>
        <taxon>Bacteria</taxon>
        <taxon>Pseudomonadati</taxon>
        <taxon>Pseudomonadota</taxon>
        <taxon>Alphaproteobacteria</taxon>
        <taxon>Rhodobacterales</taxon>
        <taxon>Paracoccaceae</taxon>
        <taxon>Albidovulum</taxon>
    </lineage>
</organism>
<dbReference type="HAMAP" id="MF_01014">
    <property type="entry name" value="HisA"/>
    <property type="match status" value="1"/>
</dbReference>
<accession>A0ABT2ZBX6</accession>
<dbReference type="RefSeq" id="WP_263734129.1">
    <property type="nucleotide sequence ID" value="NZ_JAOWKY010000001.1"/>
</dbReference>
<keyword evidence="6 9" id="KW-0028">Amino-acid biosynthesis</keyword>
<comment type="pathway">
    <text evidence="3 9">Amino-acid biosynthesis; L-histidine biosynthesis; L-histidine from 5-phospho-alpha-D-ribose 1-diphosphate: step 4/9.</text>
</comment>
<evidence type="ECO:0000313" key="11">
    <source>
        <dbReference type="EMBL" id="MCV2868522.1"/>
    </source>
</evidence>